<dbReference type="GeneID" id="85316110"/>
<proteinExistence type="predicted"/>
<dbReference type="Proteomes" id="UP001244011">
    <property type="component" value="Unassembled WGS sequence"/>
</dbReference>
<reference evidence="1" key="1">
    <citation type="submission" date="2023-06" db="EMBL/GenBank/DDBJ databases">
        <title>Genome-scale phylogeny and comparative genomics of the fungal order Sordariales.</title>
        <authorList>
            <consortium name="Lawrence Berkeley National Laboratory"/>
            <person name="Hensen N."/>
            <person name="Bonometti L."/>
            <person name="Westerberg I."/>
            <person name="Brannstrom I.O."/>
            <person name="Guillou S."/>
            <person name="Cros-Aarteil S."/>
            <person name="Calhoun S."/>
            <person name="Haridas S."/>
            <person name="Kuo A."/>
            <person name="Mondo S."/>
            <person name="Pangilinan J."/>
            <person name="Riley R."/>
            <person name="Labutti K."/>
            <person name="Andreopoulos B."/>
            <person name="Lipzen A."/>
            <person name="Chen C."/>
            <person name="Yanf M."/>
            <person name="Daum C."/>
            <person name="Ng V."/>
            <person name="Clum A."/>
            <person name="Steindorff A."/>
            <person name="Ohm R."/>
            <person name="Martin F."/>
            <person name="Silar P."/>
            <person name="Natvig D."/>
            <person name="Lalanne C."/>
            <person name="Gautier V."/>
            <person name="Ament-Velasquez S.L."/>
            <person name="Kruys A."/>
            <person name="Hutchinson M.I."/>
            <person name="Powell A.J."/>
            <person name="Barry K."/>
            <person name="Miller A.N."/>
            <person name="Grigoriev I.V."/>
            <person name="Debuchy R."/>
            <person name="Gladieux P."/>
            <person name="Thoren M.H."/>
            <person name="Johannesson H."/>
        </authorList>
    </citation>
    <scope>NUCLEOTIDE SEQUENCE</scope>
    <source>
        <strain evidence="1">8032-3</strain>
    </source>
</reference>
<sequence length="138" mass="15294">MSTIQLANNSTPLAQWVDELFNKIFFQPDDTLATETFNEFVSPDLFARINHSQLSHDQFLEALKQARGKESMSVQASDEVHVWEAPDGSGAGCVAQLVRFTLTDKATGVENKALNLTLANVQVREGKRMLVELTEVAN</sequence>
<dbReference type="AlphaFoldDB" id="A0AAJ0BRZ1"/>
<evidence type="ECO:0000313" key="1">
    <source>
        <dbReference type="EMBL" id="KAK1762034.1"/>
    </source>
</evidence>
<keyword evidence="2" id="KW-1185">Reference proteome</keyword>
<organism evidence="1 2">
    <name type="scientific">Phialemonium atrogriseum</name>
    <dbReference type="NCBI Taxonomy" id="1093897"/>
    <lineage>
        <taxon>Eukaryota</taxon>
        <taxon>Fungi</taxon>
        <taxon>Dikarya</taxon>
        <taxon>Ascomycota</taxon>
        <taxon>Pezizomycotina</taxon>
        <taxon>Sordariomycetes</taxon>
        <taxon>Sordariomycetidae</taxon>
        <taxon>Cephalothecales</taxon>
        <taxon>Cephalothecaceae</taxon>
        <taxon>Phialemonium</taxon>
    </lineage>
</organism>
<name>A0AAJ0BRZ1_9PEZI</name>
<evidence type="ECO:0000313" key="2">
    <source>
        <dbReference type="Proteomes" id="UP001244011"/>
    </source>
</evidence>
<gene>
    <name evidence="1" type="ORF">QBC33DRAFT_623985</name>
</gene>
<comment type="caution">
    <text evidence="1">The sequence shown here is derived from an EMBL/GenBank/DDBJ whole genome shotgun (WGS) entry which is preliminary data.</text>
</comment>
<protein>
    <submittedName>
        <fullName evidence="1">Uncharacterized protein</fullName>
    </submittedName>
</protein>
<dbReference type="RefSeq" id="XP_060278247.1">
    <property type="nucleotide sequence ID" value="XM_060432923.1"/>
</dbReference>
<dbReference type="EMBL" id="MU839044">
    <property type="protein sequence ID" value="KAK1762034.1"/>
    <property type="molecule type" value="Genomic_DNA"/>
</dbReference>
<accession>A0AAJ0BRZ1</accession>